<proteinExistence type="predicted"/>
<organism evidence="2 3">
    <name type="scientific">Pontimonas salivibrio</name>
    <dbReference type="NCBI Taxonomy" id="1159327"/>
    <lineage>
        <taxon>Bacteria</taxon>
        <taxon>Bacillati</taxon>
        <taxon>Actinomycetota</taxon>
        <taxon>Actinomycetes</taxon>
        <taxon>Micrococcales</taxon>
        <taxon>Microbacteriaceae</taxon>
        <taxon>Pontimonas</taxon>
    </lineage>
</organism>
<feature type="compositionally biased region" description="Low complexity" evidence="1">
    <location>
        <begin position="1"/>
        <end position="18"/>
    </location>
</feature>
<protein>
    <recommendedName>
        <fullName evidence="4">Secreted protein</fullName>
    </recommendedName>
</protein>
<dbReference type="Proteomes" id="UP000243077">
    <property type="component" value="Chromosome"/>
</dbReference>
<dbReference type="AlphaFoldDB" id="A0A2L2BS93"/>
<sequence length="520" mass="52780">MTEPNSTNPDTTNPDTPNQASDAAARQGQHGLTGSRGLGNSQAPSVARIGSAALGLILLAGSLGAVSQNIPQSVVSALPGPATTLQPIAATAEAPNQQVICPGPFLTFVAQETTPRGFSDPELTRLGSQSTEVTLESEDFLQEFAGTDGDLAPAPVFLEQPAEAGFLGAASSARIDSIFAWGLAAQTCQTPVSEGWLVAGSTSTGRQGVISLSNPGSVPATVDLGVYGQSGPVTAPAGRGILLQPGERRVFSLSGLAPAEESPVISMRSAGTPVSVTLHTALIRGLDPDGADLVGLQGAPSTLRVLPGMWLESENALARVSGQDGYSDIGPVLRLLAPEVDAQAVVRVIRPIAGDVVSEVSLEAGRVFDIALDTLGEGHAAVVIESDQPIVAGVKHSSVGDPRTDLAWLPSAPLINGPGSVVVPGGPDATLHVVNNADQPGTLKFARVSEDGEQVLAAGEIDLPAQGLSVRSLGGGGGAYIFESDVEVAIGVVLREDGELANLVATPPPAASPEILVYAR</sequence>
<evidence type="ECO:0000313" key="3">
    <source>
        <dbReference type="Proteomes" id="UP000243077"/>
    </source>
</evidence>
<evidence type="ECO:0000256" key="1">
    <source>
        <dbReference type="SAM" id="MobiDB-lite"/>
    </source>
</evidence>
<name>A0A2L2BS93_9MICO</name>
<accession>A0A2L2BS93</accession>
<evidence type="ECO:0000313" key="2">
    <source>
        <dbReference type="EMBL" id="AVG24554.1"/>
    </source>
</evidence>
<gene>
    <name evidence="2" type="ORF">C3B54_111619</name>
</gene>
<feature type="region of interest" description="Disordered" evidence="1">
    <location>
        <begin position="1"/>
        <end position="42"/>
    </location>
</feature>
<dbReference type="KEGG" id="psai:C3B54_111619"/>
<dbReference type="Pfam" id="PF18986">
    <property type="entry name" value="DUF5719"/>
    <property type="match status" value="1"/>
</dbReference>
<dbReference type="InterPro" id="IPR043777">
    <property type="entry name" value="DUF5719"/>
</dbReference>
<keyword evidence="3" id="KW-1185">Reference proteome</keyword>
<dbReference type="RefSeq" id="WP_104914014.1">
    <property type="nucleotide sequence ID" value="NZ_CP026923.1"/>
</dbReference>
<reference evidence="2 3" key="1">
    <citation type="submission" date="2018-02" db="EMBL/GenBank/DDBJ databases">
        <title>Complete genome of the streamlined marine actinobacterium Pontimonas salivibrio CL-TW6 adapted to coastal planktonic lifestype.</title>
        <authorList>
            <person name="Cho B.C."/>
            <person name="Hardies S.C."/>
            <person name="Jang G.I."/>
            <person name="Hwang C.Y."/>
        </authorList>
    </citation>
    <scope>NUCLEOTIDE SEQUENCE [LARGE SCALE GENOMIC DNA]</scope>
    <source>
        <strain evidence="2 3">CL-TW6</strain>
    </source>
</reference>
<dbReference type="EMBL" id="CP026923">
    <property type="protein sequence ID" value="AVG24554.1"/>
    <property type="molecule type" value="Genomic_DNA"/>
</dbReference>
<evidence type="ECO:0008006" key="4">
    <source>
        <dbReference type="Google" id="ProtNLM"/>
    </source>
</evidence>
<dbReference type="OrthoDB" id="3264966at2"/>